<dbReference type="GO" id="GO:0033718">
    <property type="term" value="F:pyranose dehydrogenase (acceptor) activity"/>
    <property type="evidence" value="ECO:0007669"/>
    <property type="project" value="UniProtKB-EC"/>
</dbReference>
<dbReference type="OrthoDB" id="269227at2759"/>
<dbReference type="Gene3D" id="3.30.560.10">
    <property type="entry name" value="Glucose Oxidase, domain 3"/>
    <property type="match status" value="1"/>
</dbReference>
<evidence type="ECO:0000256" key="4">
    <source>
        <dbReference type="ARBA" id="ARBA00011245"/>
    </source>
</evidence>
<evidence type="ECO:0000256" key="16">
    <source>
        <dbReference type="PIRSR" id="PIRSR000137-2"/>
    </source>
</evidence>
<gene>
    <name evidence="20" type="ORF">P691DRAFT_802145</name>
</gene>
<evidence type="ECO:0000256" key="9">
    <source>
        <dbReference type="ARBA" id="ARBA00024699"/>
    </source>
</evidence>
<dbReference type="SUPFAM" id="SSF54373">
    <property type="entry name" value="FAD-linked reductases, C-terminal domain"/>
    <property type="match status" value="1"/>
</dbReference>
<evidence type="ECO:0000256" key="14">
    <source>
        <dbReference type="ARBA" id="ARBA00034059"/>
    </source>
</evidence>
<feature type="binding site" evidence="16">
    <location>
        <position position="259"/>
    </location>
    <ligand>
        <name>FAD</name>
        <dbReference type="ChEBI" id="CHEBI:57692"/>
    </ligand>
</feature>
<evidence type="ECO:0000256" key="11">
    <source>
        <dbReference type="ARBA" id="ARBA00034010"/>
    </source>
</evidence>
<evidence type="ECO:0000256" key="7">
    <source>
        <dbReference type="ARBA" id="ARBA00022630"/>
    </source>
</evidence>
<comment type="catalytic activity">
    <reaction evidence="13">
        <text>a pyranoside + acceptor = a pyranosid-3-ulose + reduced acceptor.</text>
        <dbReference type="EC" id="1.1.99.29"/>
    </reaction>
</comment>
<dbReference type="GO" id="GO:0005576">
    <property type="term" value="C:extracellular region"/>
    <property type="evidence" value="ECO:0007669"/>
    <property type="project" value="UniProtKB-SubCell"/>
</dbReference>
<keyword evidence="17" id="KW-0732">Signal</keyword>
<evidence type="ECO:0000313" key="20">
    <source>
        <dbReference type="EMBL" id="KAF9447616.1"/>
    </source>
</evidence>
<comment type="similarity">
    <text evidence="3">Belongs to the GMC oxidoreductase family.</text>
</comment>
<comment type="catalytic activity">
    <reaction evidence="10">
        <text>pyranose + acceptor = pyranos-2-ulose + reduced acceptor.</text>
        <dbReference type="EC" id="1.1.99.29"/>
    </reaction>
</comment>
<evidence type="ECO:0000256" key="13">
    <source>
        <dbReference type="ARBA" id="ARBA00034050"/>
    </source>
</evidence>
<accession>A0A9P5XE45</accession>
<comment type="caution">
    <text evidence="20">The sequence shown here is derived from an EMBL/GenBank/DDBJ whole genome shotgun (WGS) entry which is preliminary data.</text>
</comment>
<comment type="subcellular location">
    <subcellularLocation>
        <location evidence="2">Secreted</location>
    </subcellularLocation>
</comment>
<comment type="cofactor">
    <cofactor evidence="1 16">
        <name>FAD</name>
        <dbReference type="ChEBI" id="CHEBI:57692"/>
    </cofactor>
</comment>
<comment type="subunit">
    <text evidence="4">Monomer.</text>
</comment>
<name>A0A9P5XE45_9AGAR</name>
<keyword evidence="6" id="KW-0964">Secreted</keyword>
<feature type="active site" description="Proton acceptor" evidence="15">
    <location>
        <position position="576"/>
    </location>
</feature>
<feature type="domain" description="Glucose-methanol-choline oxidoreductase C-terminal" evidence="19">
    <location>
        <begin position="450"/>
        <end position="585"/>
    </location>
</feature>
<dbReference type="Proteomes" id="UP000807342">
    <property type="component" value="Unassembled WGS sequence"/>
</dbReference>
<dbReference type="InterPro" id="IPR007867">
    <property type="entry name" value="GMC_OxRtase_C"/>
</dbReference>
<dbReference type="Pfam" id="PF00732">
    <property type="entry name" value="GMC_oxred_N"/>
    <property type="match status" value="1"/>
</dbReference>
<keyword evidence="8 16" id="KW-0274">FAD</keyword>
<dbReference type="AlphaFoldDB" id="A0A9P5XE45"/>
<dbReference type="EC" id="1.1.99.29" evidence="5"/>
<dbReference type="InterPro" id="IPR000172">
    <property type="entry name" value="GMC_OxRdtase_N"/>
</dbReference>
<evidence type="ECO:0000259" key="19">
    <source>
        <dbReference type="Pfam" id="PF05199"/>
    </source>
</evidence>
<evidence type="ECO:0000256" key="6">
    <source>
        <dbReference type="ARBA" id="ARBA00022525"/>
    </source>
</evidence>
<dbReference type="EMBL" id="MU151192">
    <property type="protein sequence ID" value="KAF9447616.1"/>
    <property type="molecule type" value="Genomic_DNA"/>
</dbReference>
<keyword evidence="7" id="KW-0285">Flavoprotein</keyword>
<dbReference type="PANTHER" id="PTHR11552">
    <property type="entry name" value="GLUCOSE-METHANOL-CHOLINE GMC OXIDOREDUCTASE"/>
    <property type="match status" value="1"/>
</dbReference>
<evidence type="ECO:0000256" key="1">
    <source>
        <dbReference type="ARBA" id="ARBA00001974"/>
    </source>
</evidence>
<proteinExistence type="inferred from homology"/>
<dbReference type="InterPro" id="IPR036188">
    <property type="entry name" value="FAD/NAD-bd_sf"/>
</dbReference>
<comment type="function">
    <text evidence="9">Catalyzes the single-oxidation or sequential double oxidation reaction of carbohydrates primarily at carbon-2 and/or carbon-3 with the concomitant reduction of the flavin. The enzyme exhibits a broad sugar substrate specificity, oxidizing different aldopyranoses to the corresponding C-1, C-2, C-3 or C-1,2, C-2,3 and C-3,4 (di)dehydro sugars with substrate-specific regioselectivity. Accepts only a narrow range of electron acceptors such as substituted benzoquinones and complexed metal ions and reacts extremely slowly with O(2) as acceptor. May play a role in the natural recycling of plant matter by oxidizing all major monosaccharides in lignocellulose and by reducing quinone compounds or reactive radical species generated during lignin depolymerization.</text>
</comment>
<evidence type="ECO:0000256" key="8">
    <source>
        <dbReference type="ARBA" id="ARBA00022827"/>
    </source>
</evidence>
<sequence length="597" mass="63494">MDLKFQVLLLSILLGIRVALGAVVIEDLDELSNRANDYDFVIIGGGTAGSVVATRLGENPKLQILVIEAGPSNEEVFDTRVPGLWTTLAQTRVDWNYTTTPQTGINGEVVEYPRAKMLGGCSSHNGMVYTRGSKDDWDRYASIIGNKELTWQNILPVMFKTERLTNPTPVGHLNPAIHGKNGKVSVSAPFTNIPFNDMLLQASAELKEEFPFLLDMNDGKVIGTGWIQSTINNGERSSAATAYLGGTGNNVHVLLNTQVTRVVPVNSKGLEFRGVEVAANAQAPRRTITAKKEVIVSGGVIGTPHVLLHSGIGDRKELEKVGIHTLVDNPSVGKNFSDHTSTPVAFAARTQSTDFDQVAALEQWNKTRSGPLAQLLPTNHITWIRLPADSPPFHAGLVDPTAGPNSPHIEVIYLALTSDSSSVAASASAQKGSSGSANVTIQTLVVNLHPISRGSVTLASSDPFHQPLIDFAIFTQPEDMAIAREGIRNIQKMFSAPGLRGSVFGTSSPAANVTSDEELDAFLKSASTPLGHALGSAAMSPHGASWGVVDPDFRVKGTSGLRVVDASLISRTPSGHTQAAVYAFAEMASAAIAADYK</sequence>
<keyword evidence="21" id="KW-1185">Reference proteome</keyword>
<comment type="catalytic activity">
    <reaction evidence="12">
        <text>pyranose + acceptor = pyranos-3-ulose + reduced acceptor.</text>
        <dbReference type="EC" id="1.1.99.29"/>
    </reaction>
</comment>
<evidence type="ECO:0000256" key="17">
    <source>
        <dbReference type="SAM" id="SignalP"/>
    </source>
</evidence>
<evidence type="ECO:0000259" key="18">
    <source>
        <dbReference type="Pfam" id="PF00732"/>
    </source>
</evidence>
<comment type="catalytic activity">
    <reaction evidence="14">
        <text>a pyranoside + acceptor = a pyranosid-3,4-diulose + reduced acceptor.</text>
        <dbReference type="EC" id="1.1.99.29"/>
    </reaction>
</comment>
<feature type="signal peptide" evidence="17">
    <location>
        <begin position="1"/>
        <end position="21"/>
    </location>
</feature>
<feature type="binding site" evidence="16">
    <location>
        <begin position="125"/>
        <end position="128"/>
    </location>
    <ligand>
        <name>FAD</name>
        <dbReference type="ChEBI" id="CHEBI:57692"/>
    </ligand>
</feature>
<dbReference type="Gene3D" id="3.50.50.60">
    <property type="entry name" value="FAD/NAD(P)-binding domain"/>
    <property type="match status" value="1"/>
</dbReference>
<evidence type="ECO:0000256" key="2">
    <source>
        <dbReference type="ARBA" id="ARBA00004613"/>
    </source>
</evidence>
<evidence type="ECO:0000256" key="15">
    <source>
        <dbReference type="PIRSR" id="PIRSR000137-1"/>
    </source>
</evidence>
<protein>
    <recommendedName>
        <fullName evidence="5">pyranose dehydrogenase (acceptor)</fullName>
        <ecNumber evidence="5">1.1.99.29</ecNumber>
    </recommendedName>
</protein>
<evidence type="ECO:0000256" key="10">
    <source>
        <dbReference type="ARBA" id="ARBA00033986"/>
    </source>
</evidence>
<dbReference type="Pfam" id="PF05199">
    <property type="entry name" value="GMC_oxred_C"/>
    <property type="match status" value="1"/>
</dbReference>
<feature type="active site" description="Proton donor" evidence="15">
    <location>
        <position position="532"/>
    </location>
</feature>
<organism evidence="20 21">
    <name type="scientific">Macrolepiota fuliginosa MF-IS2</name>
    <dbReference type="NCBI Taxonomy" id="1400762"/>
    <lineage>
        <taxon>Eukaryota</taxon>
        <taxon>Fungi</taxon>
        <taxon>Dikarya</taxon>
        <taxon>Basidiomycota</taxon>
        <taxon>Agaricomycotina</taxon>
        <taxon>Agaricomycetes</taxon>
        <taxon>Agaricomycetidae</taxon>
        <taxon>Agaricales</taxon>
        <taxon>Agaricineae</taxon>
        <taxon>Agaricaceae</taxon>
        <taxon>Macrolepiota</taxon>
    </lineage>
</organism>
<evidence type="ECO:0000256" key="5">
    <source>
        <dbReference type="ARBA" id="ARBA00013177"/>
    </source>
</evidence>
<comment type="catalytic activity">
    <reaction evidence="11">
        <text>pyranose + acceptor = pyranos-2,3-diulose + reduced acceptor.</text>
        <dbReference type="EC" id="1.1.99.29"/>
    </reaction>
</comment>
<feature type="domain" description="Glucose-methanol-choline oxidoreductase N-terminal" evidence="18">
    <location>
        <begin position="38"/>
        <end position="340"/>
    </location>
</feature>
<reference evidence="20" key="1">
    <citation type="submission" date="2020-11" db="EMBL/GenBank/DDBJ databases">
        <authorList>
            <consortium name="DOE Joint Genome Institute"/>
            <person name="Ahrendt S."/>
            <person name="Riley R."/>
            <person name="Andreopoulos W."/>
            <person name="Labutti K."/>
            <person name="Pangilinan J."/>
            <person name="Ruiz-Duenas F.J."/>
            <person name="Barrasa J.M."/>
            <person name="Sanchez-Garcia M."/>
            <person name="Camarero S."/>
            <person name="Miyauchi S."/>
            <person name="Serrano A."/>
            <person name="Linde D."/>
            <person name="Babiker R."/>
            <person name="Drula E."/>
            <person name="Ayuso-Fernandez I."/>
            <person name="Pacheco R."/>
            <person name="Padilla G."/>
            <person name="Ferreira P."/>
            <person name="Barriuso J."/>
            <person name="Kellner H."/>
            <person name="Castanera R."/>
            <person name="Alfaro M."/>
            <person name="Ramirez L."/>
            <person name="Pisabarro A.G."/>
            <person name="Kuo A."/>
            <person name="Tritt A."/>
            <person name="Lipzen A."/>
            <person name="He G."/>
            <person name="Yan M."/>
            <person name="Ng V."/>
            <person name="Cullen D."/>
            <person name="Martin F."/>
            <person name="Rosso M.-N."/>
            <person name="Henrissat B."/>
            <person name="Hibbett D."/>
            <person name="Martinez A.T."/>
            <person name="Grigoriev I.V."/>
        </authorList>
    </citation>
    <scope>NUCLEOTIDE SEQUENCE</scope>
    <source>
        <strain evidence="20">MF-IS2</strain>
    </source>
</reference>
<dbReference type="SUPFAM" id="SSF51905">
    <property type="entry name" value="FAD/NAD(P)-binding domain"/>
    <property type="match status" value="1"/>
</dbReference>
<evidence type="ECO:0000313" key="21">
    <source>
        <dbReference type="Proteomes" id="UP000807342"/>
    </source>
</evidence>
<dbReference type="PIRSF" id="PIRSF000137">
    <property type="entry name" value="Alcohol_oxidase"/>
    <property type="match status" value="1"/>
</dbReference>
<evidence type="ECO:0000256" key="3">
    <source>
        <dbReference type="ARBA" id="ARBA00010790"/>
    </source>
</evidence>
<dbReference type="PANTHER" id="PTHR11552:SF147">
    <property type="entry name" value="CHOLINE DEHYDROGENASE, MITOCHONDRIAL"/>
    <property type="match status" value="1"/>
</dbReference>
<feature type="chain" id="PRO_5040329310" description="pyranose dehydrogenase (acceptor)" evidence="17">
    <location>
        <begin position="22"/>
        <end position="597"/>
    </location>
</feature>
<dbReference type="InterPro" id="IPR012132">
    <property type="entry name" value="GMC_OxRdtase"/>
</dbReference>
<evidence type="ECO:0000256" key="12">
    <source>
        <dbReference type="ARBA" id="ARBA00034029"/>
    </source>
</evidence>
<dbReference type="GO" id="GO:0050660">
    <property type="term" value="F:flavin adenine dinucleotide binding"/>
    <property type="evidence" value="ECO:0007669"/>
    <property type="project" value="InterPro"/>
</dbReference>